<dbReference type="InterPro" id="IPR018873">
    <property type="entry name" value="KilA-N_DNA-bd_domain"/>
</dbReference>
<evidence type="ECO:0000256" key="1">
    <source>
        <dbReference type="SAM" id="Coils"/>
    </source>
</evidence>
<reference evidence="3 4" key="1">
    <citation type="submission" date="2016-11" db="EMBL/GenBank/DDBJ databases">
        <authorList>
            <person name="Jaros S."/>
            <person name="Januszkiewicz K."/>
            <person name="Wedrychowicz H."/>
        </authorList>
    </citation>
    <scope>NUCLEOTIDE SEQUENCE [LARGE SCALE GENOMIC DNA]</scope>
    <source>
        <strain evidence="3 4">DSM 3090</strain>
    </source>
</reference>
<keyword evidence="4" id="KW-1185">Reference proteome</keyword>
<keyword evidence="1" id="KW-0175">Coiled coil</keyword>
<evidence type="ECO:0000259" key="2">
    <source>
        <dbReference type="Pfam" id="PF10543"/>
    </source>
</evidence>
<name>A0A1M6S3X3_9CLOT</name>
<dbReference type="AlphaFoldDB" id="A0A1M6S3X3"/>
<gene>
    <name evidence="3" type="ORF">SAMN02745248_02447</name>
</gene>
<organism evidence="3 4">
    <name type="scientific">Hathewaya proteolytica DSM 3090</name>
    <dbReference type="NCBI Taxonomy" id="1121331"/>
    <lineage>
        <taxon>Bacteria</taxon>
        <taxon>Bacillati</taxon>
        <taxon>Bacillota</taxon>
        <taxon>Clostridia</taxon>
        <taxon>Eubacteriales</taxon>
        <taxon>Clostridiaceae</taxon>
        <taxon>Hathewaya</taxon>
    </lineage>
</organism>
<accession>A0A1M6S3X3</accession>
<dbReference type="EMBL" id="FRAD01000025">
    <property type="protein sequence ID" value="SHK39386.1"/>
    <property type="molecule type" value="Genomic_DNA"/>
</dbReference>
<evidence type="ECO:0000313" key="3">
    <source>
        <dbReference type="EMBL" id="SHK39386.1"/>
    </source>
</evidence>
<sequence>MNELVSISSKKISIKEFREQRVVTFKDIDMVHERSEGTAKRNFNENKSHFIEGTDYYFVKPKDVEMYEIRTSEINNAGTYLITESGYLMLVKSLTDDLAWKVQRDLVNNYFRVKEVTTGLNNLSPQLQLLINMELKQKQLENSIQETQEEVQAIKDVITLNPNAAWRRESNRILNAVGNKTGDFKKPKETAYNALKERGKCRPSVLVANLKKRALANGIAPSKAEKLNILDVLENEPRLKEIYVNIVKEIAIKEGIRV</sequence>
<dbReference type="Pfam" id="PF10543">
    <property type="entry name" value="ORF6N"/>
    <property type="match status" value="1"/>
</dbReference>
<feature type="coiled-coil region" evidence="1">
    <location>
        <begin position="130"/>
        <end position="157"/>
    </location>
</feature>
<dbReference type="Proteomes" id="UP000183952">
    <property type="component" value="Unassembled WGS sequence"/>
</dbReference>
<protein>
    <submittedName>
        <fullName evidence="3">ORF6N domain-containing protein</fullName>
    </submittedName>
</protein>
<dbReference type="RefSeq" id="WP_072904351.1">
    <property type="nucleotide sequence ID" value="NZ_FRAD01000025.1"/>
</dbReference>
<dbReference type="OrthoDB" id="9812611at2"/>
<evidence type="ECO:0000313" key="4">
    <source>
        <dbReference type="Proteomes" id="UP000183952"/>
    </source>
</evidence>
<dbReference type="STRING" id="1121331.SAMN02745248_02447"/>
<feature type="domain" description="KilA-N DNA-binding" evidence="2">
    <location>
        <begin position="13"/>
        <end position="93"/>
    </location>
</feature>
<proteinExistence type="predicted"/>